<organism evidence="2 3">
    <name type="scientific">Chitinophaga defluvii</name>
    <dbReference type="NCBI Taxonomy" id="3163343"/>
    <lineage>
        <taxon>Bacteria</taxon>
        <taxon>Pseudomonadati</taxon>
        <taxon>Bacteroidota</taxon>
        <taxon>Chitinophagia</taxon>
        <taxon>Chitinophagales</taxon>
        <taxon>Chitinophagaceae</taxon>
        <taxon>Chitinophaga</taxon>
    </lineage>
</organism>
<dbReference type="PIRSF" id="PIRSF021700">
    <property type="entry name" value="3_dmu_93_MTrfase"/>
    <property type="match status" value="1"/>
</dbReference>
<dbReference type="Pfam" id="PF06983">
    <property type="entry name" value="3-dmu-9_3-mt"/>
    <property type="match status" value="1"/>
</dbReference>
<proteinExistence type="predicted"/>
<dbReference type="PANTHER" id="PTHR33990:SF2">
    <property type="entry name" value="PHNB-LIKE DOMAIN-CONTAINING PROTEIN"/>
    <property type="match status" value="1"/>
</dbReference>
<dbReference type="CDD" id="cd06588">
    <property type="entry name" value="PhnB_like"/>
    <property type="match status" value="1"/>
</dbReference>
<sequence>MKKRISNQKITSNLWFDRNAEEAVNFYMSIFKDAQIGRVAYYGSEGFEIHGMPEGTVLTIEFMIEGQEFVALNGGPHFKFNEAVSFIINCASQEEVDYYWDRLTAGGDEKAQVCGWLKDKFGVSWQIVPEALTDMLQDPDKSKTGRMMSALFKMKKLDLKALEAAYNK</sequence>
<dbReference type="SUPFAM" id="SSF54593">
    <property type="entry name" value="Glyoxalase/Bleomycin resistance protein/Dihydroxybiphenyl dioxygenase"/>
    <property type="match status" value="1"/>
</dbReference>
<reference evidence="2 3" key="1">
    <citation type="submission" date="2024-06" db="EMBL/GenBank/DDBJ databases">
        <title>Chitinophaga defluvii sp. nov., isolated from municipal sewage.</title>
        <authorList>
            <person name="Zhang L."/>
        </authorList>
    </citation>
    <scope>NUCLEOTIDE SEQUENCE [LARGE SCALE GENOMIC DNA]</scope>
    <source>
        <strain evidence="2 3">H8</strain>
    </source>
</reference>
<dbReference type="InterPro" id="IPR028973">
    <property type="entry name" value="PhnB-like"/>
</dbReference>
<protein>
    <submittedName>
        <fullName evidence="2">VOC family protein</fullName>
    </submittedName>
</protein>
<dbReference type="InterPro" id="IPR009725">
    <property type="entry name" value="3_dmu_93_MTrfase"/>
</dbReference>
<dbReference type="InterPro" id="IPR029068">
    <property type="entry name" value="Glyas_Bleomycin-R_OHBP_Dase"/>
</dbReference>
<dbReference type="Proteomes" id="UP001549749">
    <property type="component" value="Unassembled WGS sequence"/>
</dbReference>
<gene>
    <name evidence="2" type="ORF">ABR189_29265</name>
</gene>
<evidence type="ECO:0000313" key="2">
    <source>
        <dbReference type="EMBL" id="MET7001507.1"/>
    </source>
</evidence>
<dbReference type="Gene3D" id="3.10.180.10">
    <property type="entry name" value="2,3-Dihydroxybiphenyl 1,2-Dioxygenase, domain 1"/>
    <property type="match status" value="1"/>
</dbReference>
<dbReference type="PANTHER" id="PTHR33990">
    <property type="entry name" value="PROTEIN YJDN-RELATED"/>
    <property type="match status" value="1"/>
</dbReference>
<accession>A0ABV2TEP7</accession>
<dbReference type="EMBL" id="JBEXAC010000004">
    <property type="protein sequence ID" value="MET7001507.1"/>
    <property type="molecule type" value="Genomic_DNA"/>
</dbReference>
<keyword evidence="3" id="KW-1185">Reference proteome</keyword>
<evidence type="ECO:0000313" key="3">
    <source>
        <dbReference type="Proteomes" id="UP001549749"/>
    </source>
</evidence>
<evidence type="ECO:0000259" key="1">
    <source>
        <dbReference type="Pfam" id="PF06983"/>
    </source>
</evidence>
<dbReference type="RefSeq" id="WP_354664079.1">
    <property type="nucleotide sequence ID" value="NZ_JBEXAC010000004.1"/>
</dbReference>
<comment type="caution">
    <text evidence="2">The sequence shown here is derived from an EMBL/GenBank/DDBJ whole genome shotgun (WGS) entry which is preliminary data.</text>
</comment>
<name>A0ABV2TEP7_9BACT</name>
<feature type="domain" description="PhnB-like" evidence="1">
    <location>
        <begin position="8"/>
        <end position="128"/>
    </location>
</feature>